<reference evidence="1 2" key="1">
    <citation type="submission" date="2018-06" db="EMBL/GenBank/DDBJ databases">
        <title>Comparative genomics reveals the genomic features of Rhizophagus irregularis, R. cerebriforme, R. diaphanum and Gigaspora rosea, and their symbiotic lifestyle signature.</title>
        <authorList>
            <person name="Morin E."/>
            <person name="San Clemente H."/>
            <person name="Chen E.C.H."/>
            <person name="De La Providencia I."/>
            <person name="Hainaut M."/>
            <person name="Kuo A."/>
            <person name="Kohler A."/>
            <person name="Murat C."/>
            <person name="Tang N."/>
            <person name="Roy S."/>
            <person name="Loubradou J."/>
            <person name="Henrissat B."/>
            <person name="Grigoriev I.V."/>
            <person name="Corradi N."/>
            <person name="Roux C."/>
            <person name="Martin F.M."/>
        </authorList>
    </citation>
    <scope>NUCLEOTIDE SEQUENCE [LARGE SCALE GENOMIC DNA]</scope>
    <source>
        <strain evidence="1 2">DAOM 194757</strain>
    </source>
</reference>
<sequence length="136" mass="16084">MSEKNPEKRPIAMEIEEIFKEWQNNEFFLSELTKSEAILINTYEQIYSETLYESSQIAYGEGNRKSIKKTNISAKVLALSLTLEYLTKLLEIEPYGTLALKYQRAIYFMIDRCEETLIDLNRLLEFKLYDTFSLRN</sequence>
<evidence type="ECO:0000313" key="1">
    <source>
        <dbReference type="EMBL" id="RIB06285.1"/>
    </source>
</evidence>
<accession>A0A397U7N0</accession>
<evidence type="ECO:0000313" key="2">
    <source>
        <dbReference type="Proteomes" id="UP000266673"/>
    </source>
</evidence>
<dbReference type="OrthoDB" id="629492at2759"/>
<keyword evidence="2" id="KW-1185">Reference proteome</keyword>
<comment type="caution">
    <text evidence="1">The sequence shown here is derived from an EMBL/GenBank/DDBJ whole genome shotgun (WGS) entry which is preliminary data.</text>
</comment>
<gene>
    <name evidence="1" type="ORF">C2G38_2217517</name>
</gene>
<organism evidence="1 2">
    <name type="scientific">Gigaspora rosea</name>
    <dbReference type="NCBI Taxonomy" id="44941"/>
    <lineage>
        <taxon>Eukaryota</taxon>
        <taxon>Fungi</taxon>
        <taxon>Fungi incertae sedis</taxon>
        <taxon>Mucoromycota</taxon>
        <taxon>Glomeromycotina</taxon>
        <taxon>Glomeromycetes</taxon>
        <taxon>Diversisporales</taxon>
        <taxon>Gigasporaceae</taxon>
        <taxon>Gigaspora</taxon>
    </lineage>
</organism>
<dbReference type="Proteomes" id="UP000266673">
    <property type="component" value="Unassembled WGS sequence"/>
</dbReference>
<dbReference type="EMBL" id="QKWP01001841">
    <property type="protein sequence ID" value="RIB06285.1"/>
    <property type="molecule type" value="Genomic_DNA"/>
</dbReference>
<dbReference type="AlphaFoldDB" id="A0A397U7N0"/>
<proteinExistence type="predicted"/>
<name>A0A397U7N0_9GLOM</name>
<protein>
    <submittedName>
        <fullName evidence="1">Uncharacterized protein</fullName>
    </submittedName>
</protein>